<evidence type="ECO:0000313" key="2">
    <source>
        <dbReference type="EMBL" id="CAD8643319.1"/>
    </source>
</evidence>
<dbReference type="InterPro" id="IPR053202">
    <property type="entry name" value="EGF_Rcpt_Signaling_Reg"/>
</dbReference>
<dbReference type="Gene3D" id="3.40.50.150">
    <property type="entry name" value="Vaccinia Virus protein VP39"/>
    <property type="match status" value="1"/>
</dbReference>
<dbReference type="GO" id="GO:0031902">
    <property type="term" value="C:late endosome membrane"/>
    <property type="evidence" value="ECO:0007669"/>
    <property type="project" value="TreeGrafter"/>
</dbReference>
<dbReference type="Pfam" id="PF05050">
    <property type="entry name" value="Methyltransf_21"/>
    <property type="match status" value="1"/>
</dbReference>
<name>A0A7S0QQG9_9CRYP</name>
<gene>
    <name evidence="2" type="ORF">CCUR1050_LOCUS21003</name>
</gene>
<feature type="domain" description="Methyltransferase FkbM" evidence="1">
    <location>
        <begin position="107"/>
        <end position="277"/>
    </location>
</feature>
<dbReference type="InterPro" id="IPR006342">
    <property type="entry name" value="FkbM_mtfrase"/>
</dbReference>
<organism evidence="2">
    <name type="scientific">Cryptomonas curvata</name>
    <dbReference type="NCBI Taxonomy" id="233186"/>
    <lineage>
        <taxon>Eukaryota</taxon>
        <taxon>Cryptophyceae</taxon>
        <taxon>Cryptomonadales</taxon>
        <taxon>Cryptomonadaceae</taxon>
        <taxon>Cryptomonas</taxon>
    </lineage>
</organism>
<dbReference type="InterPro" id="IPR029063">
    <property type="entry name" value="SAM-dependent_MTases_sf"/>
</dbReference>
<dbReference type="EMBL" id="HBEZ01038206">
    <property type="protein sequence ID" value="CAD8643319.1"/>
    <property type="molecule type" value="Transcribed_RNA"/>
</dbReference>
<dbReference type="GO" id="GO:0005886">
    <property type="term" value="C:plasma membrane"/>
    <property type="evidence" value="ECO:0007669"/>
    <property type="project" value="TreeGrafter"/>
</dbReference>
<sequence>MYAHYSSQYFDNCSSKRQLPIDDLSTNNELPIDDLRTNNEVAPVEIHENQQQFHMAPFAFPQLYRCLMKIEDQPQSNEYGSQSHEDSWLYDKIFSKSPDMIGGTFIEIGALDGRTYSNTLYFEKKWDWRGILIEGHPGNQAALRANQDFRKNSAIFTVAICNLTSEGKHGELKFTPGGGAVGASTEMANPAFLKAWHGLDYSGGLKSACIPLQTILESTGLYDINLFSLDVEGAEYAVLSTVDWSVTNFEVIVVELDGGDLVKDQHVRDLLLSHGFENAALKHGSIRDACVPGGDCTINEVFINPNFQNRKLQRAASMGASSTRFAYGTGMSC</sequence>
<dbReference type="GO" id="GO:0005789">
    <property type="term" value="C:endoplasmic reticulum membrane"/>
    <property type="evidence" value="ECO:0007669"/>
    <property type="project" value="TreeGrafter"/>
</dbReference>
<dbReference type="GO" id="GO:0016197">
    <property type="term" value="P:endosomal transport"/>
    <property type="evidence" value="ECO:0007669"/>
    <property type="project" value="TreeGrafter"/>
</dbReference>
<proteinExistence type="predicted"/>
<accession>A0A7S0QQG9</accession>
<dbReference type="SUPFAM" id="SSF53335">
    <property type="entry name" value="S-adenosyl-L-methionine-dependent methyltransferases"/>
    <property type="match status" value="1"/>
</dbReference>
<protein>
    <recommendedName>
        <fullName evidence="1">Methyltransferase FkbM domain-containing protein</fullName>
    </recommendedName>
</protein>
<dbReference type="AlphaFoldDB" id="A0A7S0QQG9"/>
<dbReference type="GO" id="GO:0005794">
    <property type="term" value="C:Golgi apparatus"/>
    <property type="evidence" value="ECO:0007669"/>
    <property type="project" value="TreeGrafter"/>
</dbReference>
<evidence type="ECO:0000259" key="1">
    <source>
        <dbReference type="Pfam" id="PF05050"/>
    </source>
</evidence>
<reference evidence="2" key="1">
    <citation type="submission" date="2021-01" db="EMBL/GenBank/DDBJ databases">
        <authorList>
            <person name="Corre E."/>
            <person name="Pelletier E."/>
            <person name="Niang G."/>
            <person name="Scheremetjew M."/>
            <person name="Finn R."/>
            <person name="Kale V."/>
            <person name="Holt S."/>
            <person name="Cochrane G."/>
            <person name="Meng A."/>
            <person name="Brown T."/>
            <person name="Cohen L."/>
        </authorList>
    </citation>
    <scope>NUCLEOTIDE SEQUENCE</scope>
    <source>
        <strain evidence="2">CCAP979/52</strain>
    </source>
</reference>
<dbReference type="PANTHER" id="PTHR34009">
    <property type="entry name" value="PROTEIN STAR"/>
    <property type="match status" value="1"/>
</dbReference>
<dbReference type="PANTHER" id="PTHR34009:SF2">
    <property type="entry name" value="PROTEIN STAR"/>
    <property type="match status" value="1"/>
</dbReference>
<dbReference type="GO" id="GO:0006888">
    <property type="term" value="P:endoplasmic reticulum to Golgi vesicle-mediated transport"/>
    <property type="evidence" value="ECO:0007669"/>
    <property type="project" value="TreeGrafter"/>
</dbReference>